<dbReference type="RefSeq" id="WP_185670942.1">
    <property type="nucleotide sequence ID" value="NZ_JACJVP010000032.1"/>
</dbReference>
<dbReference type="InterPro" id="IPR003313">
    <property type="entry name" value="AraC-bd"/>
</dbReference>
<name>A0A7X0VGQ7_9BACL</name>
<evidence type="ECO:0000313" key="7">
    <source>
        <dbReference type="Proteomes" id="UP000547209"/>
    </source>
</evidence>
<dbReference type="AlphaFoldDB" id="A0A7X0VGQ7"/>
<comment type="caution">
    <text evidence="6">The sequence shown here is derived from an EMBL/GenBank/DDBJ whole genome shotgun (WGS) entry which is preliminary data.</text>
</comment>
<keyword evidence="3" id="KW-0010">Activator</keyword>
<dbReference type="Gene3D" id="2.60.120.280">
    <property type="entry name" value="Regulatory protein AraC"/>
    <property type="match status" value="1"/>
</dbReference>
<evidence type="ECO:0000259" key="5">
    <source>
        <dbReference type="PROSITE" id="PS01124"/>
    </source>
</evidence>
<dbReference type="InterPro" id="IPR037923">
    <property type="entry name" value="HTH-like"/>
</dbReference>
<gene>
    <name evidence="6" type="ORF">H7C19_20700</name>
</gene>
<proteinExistence type="predicted"/>
<evidence type="ECO:0000256" key="4">
    <source>
        <dbReference type="ARBA" id="ARBA00023163"/>
    </source>
</evidence>
<dbReference type="Pfam" id="PF02311">
    <property type="entry name" value="AraC_binding"/>
    <property type="match status" value="1"/>
</dbReference>
<dbReference type="GO" id="GO:0003700">
    <property type="term" value="F:DNA-binding transcription factor activity"/>
    <property type="evidence" value="ECO:0007669"/>
    <property type="project" value="InterPro"/>
</dbReference>
<dbReference type="SUPFAM" id="SSF46689">
    <property type="entry name" value="Homeodomain-like"/>
    <property type="match status" value="2"/>
</dbReference>
<sequence length="288" mass="32660">MNIFEDLDRLRSASLVASPSAFARSSLICVQFAGHYFTNPGYSIERAHLDSYLLVCTLNGKGYLTYRGKTHTLGRGLGFLIDCREAHLYRTDPESLWEFAWVHLIGQMGQDLAAQFLKQGEPIFEDGDGRIADGIRQVRELQMNRDERSDLSSSALLVRMLTDVLLSAAGQRLNEPMPAWIDEIKTYLESRIQDGVRLDDLAGRFAVSKYHLSRAFKRHTGYSPYAYLMNLRMSAAKALLKTTDLSVEAIAYRAGFTNVTHFIQLFKNRERVTPLQFRKAWQGNPGRA</sequence>
<evidence type="ECO:0000313" key="6">
    <source>
        <dbReference type="EMBL" id="MBB6673106.1"/>
    </source>
</evidence>
<evidence type="ECO:0000256" key="1">
    <source>
        <dbReference type="ARBA" id="ARBA00023015"/>
    </source>
</evidence>
<evidence type="ECO:0000256" key="2">
    <source>
        <dbReference type="ARBA" id="ARBA00023125"/>
    </source>
</evidence>
<keyword evidence="4" id="KW-0804">Transcription</keyword>
<dbReference type="Pfam" id="PF12833">
    <property type="entry name" value="HTH_18"/>
    <property type="match status" value="1"/>
</dbReference>
<accession>A0A7X0VGQ7</accession>
<reference evidence="6 7" key="1">
    <citation type="submission" date="2020-08" db="EMBL/GenBank/DDBJ databases">
        <title>Cohnella phylogeny.</title>
        <authorList>
            <person name="Dunlap C."/>
        </authorList>
    </citation>
    <scope>NUCLEOTIDE SEQUENCE [LARGE SCALE GENOMIC DNA]</scope>
    <source>
        <strain evidence="6 7">DSM 28246</strain>
    </source>
</reference>
<dbReference type="InterPro" id="IPR018060">
    <property type="entry name" value="HTH_AraC"/>
</dbReference>
<dbReference type="EMBL" id="JACJVP010000032">
    <property type="protein sequence ID" value="MBB6673106.1"/>
    <property type="molecule type" value="Genomic_DNA"/>
</dbReference>
<evidence type="ECO:0000256" key="3">
    <source>
        <dbReference type="ARBA" id="ARBA00023159"/>
    </source>
</evidence>
<feature type="domain" description="HTH araC/xylS-type" evidence="5">
    <location>
        <begin position="182"/>
        <end position="280"/>
    </location>
</feature>
<dbReference type="PANTHER" id="PTHR46796">
    <property type="entry name" value="HTH-TYPE TRANSCRIPTIONAL ACTIVATOR RHAS-RELATED"/>
    <property type="match status" value="1"/>
</dbReference>
<dbReference type="InterPro" id="IPR018062">
    <property type="entry name" value="HTH_AraC-typ_CS"/>
</dbReference>
<dbReference type="PROSITE" id="PS00041">
    <property type="entry name" value="HTH_ARAC_FAMILY_1"/>
    <property type="match status" value="1"/>
</dbReference>
<dbReference type="GO" id="GO:0043565">
    <property type="term" value="F:sequence-specific DNA binding"/>
    <property type="evidence" value="ECO:0007669"/>
    <property type="project" value="InterPro"/>
</dbReference>
<protein>
    <submittedName>
        <fullName evidence="6">AraC family transcriptional regulator</fullName>
    </submittedName>
</protein>
<dbReference type="PROSITE" id="PS01124">
    <property type="entry name" value="HTH_ARAC_FAMILY_2"/>
    <property type="match status" value="1"/>
</dbReference>
<organism evidence="6 7">
    <name type="scientific">Cohnella nanjingensis</name>
    <dbReference type="NCBI Taxonomy" id="1387779"/>
    <lineage>
        <taxon>Bacteria</taxon>
        <taxon>Bacillati</taxon>
        <taxon>Bacillota</taxon>
        <taxon>Bacilli</taxon>
        <taxon>Bacillales</taxon>
        <taxon>Paenibacillaceae</taxon>
        <taxon>Cohnella</taxon>
    </lineage>
</organism>
<dbReference type="InterPro" id="IPR009057">
    <property type="entry name" value="Homeodomain-like_sf"/>
</dbReference>
<keyword evidence="2" id="KW-0238">DNA-binding</keyword>
<keyword evidence="7" id="KW-1185">Reference proteome</keyword>
<dbReference type="SUPFAM" id="SSF51215">
    <property type="entry name" value="Regulatory protein AraC"/>
    <property type="match status" value="1"/>
</dbReference>
<dbReference type="Gene3D" id="1.10.10.60">
    <property type="entry name" value="Homeodomain-like"/>
    <property type="match status" value="2"/>
</dbReference>
<dbReference type="Proteomes" id="UP000547209">
    <property type="component" value="Unassembled WGS sequence"/>
</dbReference>
<dbReference type="SMART" id="SM00342">
    <property type="entry name" value="HTH_ARAC"/>
    <property type="match status" value="1"/>
</dbReference>
<dbReference type="InterPro" id="IPR050204">
    <property type="entry name" value="AraC_XylS_family_regulators"/>
</dbReference>
<keyword evidence="1" id="KW-0805">Transcription regulation</keyword>